<name>A0A0E9TEX7_ANGAN</name>
<protein>
    <submittedName>
        <fullName evidence="1">Uncharacterized protein</fullName>
    </submittedName>
</protein>
<organism evidence="1">
    <name type="scientific">Anguilla anguilla</name>
    <name type="common">European freshwater eel</name>
    <name type="synonym">Muraena anguilla</name>
    <dbReference type="NCBI Taxonomy" id="7936"/>
    <lineage>
        <taxon>Eukaryota</taxon>
        <taxon>Metazoa</taxon>
        <taxon>Chordata</taxon>
        <taxon>Craniata</taxon>
        <taxon>Vertebrata</taxon>
        <taxon>Euteleostomi</taxon>
        <taxon>Actinopterygii</taxon>
        <taxon>Neopterygii</taxon>
        <taxon>Teleostei</taxon>
        <taxon>Anguilliformes</taxon>
        <taxon>Anguillidae</taxon>
        <taxon>Anguilla</taxon>
    </lineage>
</organism>
<accession>A0A0E9TEX7</accession>
<reference evidence="1" key="2">
    <citation type="journal article" date="2015" name="Fish Shellfish Immunol.">
        <title>Early steps in the European eel (Anguilla anguilla)-Vibrio vulnificus interaction in the gills: Role of the RtxA13 toxin.</title>
        <authorList>
            <person name="Callol A."/>
            <person name="Pajuelo D."/>
            <person name="Ebbesson L."/>
            <person name="Teles M."/>
            <person name="MacKenzie S."/>
            <person name="Amaro C."/>
        </authorList>
    </citation>
    <scope>NUCLEOTIDE SEQUENCE</scope>
</reference>
<dbReference type="EMBL" id="GBXM01056416">
    <property type="protein sequence ID" value="JAH52161.1"/>
    <property type="molecule type" value="Transcribed_RNA"/>
</dbReference>
<reference evidence="1" key="1">
    <citation type="submission" date="2014-11" db="EMBL/GenBank/DDBJ databases">
        <authorList>
            <person name="Amaro Gonzalez C."/>
        </authorList>
    </citation>
    <scope>NUCLEOTIDE SEQUENCE</scope>
</reference>
<proteinExistence type="predicted"/>
<evidence type="ECO:0000313" key="1">
    <source>
        <dbReference type="EMBL" id="JAH52161.1"/>
    </source>
</evidence>
<sequence length="30" mass="3593">MLTDIKQNDEKKHHQVLKTRQNCVFDPVLN</sequence>
<dbReference type="AlphaFoldDB" id="A0A0E9TEX7"/>